<reference evidence="1 2" key="1">
    <citation type="submission" date="2020-02" db="EMBL/GenBank/DDBJ databases">
        <authorList>
            <person name="Ferguson B K."/>
        </authorList>
    </citation>
    <scope>NUCLEOTIDE SEQUENCE [LARGE SCALE GENOMIC DNA]</scope>
</reference>
<protein>
    <submittedName>
        <fullName evidence="1">Uncharacterized protein</fullName>
    </submittedName>
</protein>
<proteinExistence type="predicted"/>
<evidence type="ECO:0000313" key="1">
    <source>
        <dbReference type="EMBL" id="CAB0014448.1"/>
    </source>
</evidence>
<organism evidence="1 2">
    <name type="scientific">Nesidiocoris tenuis</name>
    <dbReference type="NCBI Taxonomy" id="355587"/>
    <lineage>
        <taxon>Eukaryota</taxon>
        <taxon>Metazoa</taxon>
        <taxon>Ecdysozoa</taxon>
        <taxon>Arthropoda</taxon>
        <taxon>Hexapoda</taxon>
        <taxon>Insecta</taxon>
        <taxon>Pterygota</taxon>
        <taxon>Neoptera</taxon>
        <taxon>Paraneoptera</taxon>
        <taxon>Hemiptera</taxon>
        <taxon>Heteroptera</taxon>
        <taxon>Panheteroptera</taxon>
        <taxon>Cimicomorpha</taxon>
        <taxon>Miridae</taxon>
        <taxon>Dicyphina</taxon>
        <taxon>Nesidiocoris</taxon>
    </lineage>
</organism>
<dbReference type="EMBL" id="CADCXU010027824">
    <property type="protein sequence ID" value="CAB0014448.1"/>
    <property type="molecule type" value="Genomic_DNA"/>
</dbReference>
<dbReference type="Proteomes" id="UP000479000">
    <property type="component" value="Unassembled WGS sequence"/>
</dbReference>
<sequence>MYVSIFTVWSSVWIAGVENVSLRNTCIWSTSRNMPATNRTSVKCVLNSSITKRTFDGTCVFIRATSHSPAPPVEKVSSARITCSNMLRRIDAKPTTNEI</sequence>
<gene>
    <name evidence="1" type="ORF">NTEN_LOCUS18876</name>
</gene>
<keyword evidence="2" id="KW-1185">Reference proteome</keyword>
<name>A0A6H5HJU9_9HEMI</name>
<accession>A0A6H5HJU9</accession>
<evidence type="ECO:0000313" key="2">
    <source>
        <dbReference type="Proteomes" id="UP000479000"/>
    </source>
</evidence>
<dbReference type="AlphaFoldDB" id="A0A6H5HJU9"/>